<dbReference type="PANTHER" id="PTHR30283:SF4">
    <property type="entry name" value="PEROXIDE STRESS RESISTANCE PROTEIN YAAA"/>
    <property type="match status" value="1"/>
</dbReference>
<dbReference type="PANTHER" id="PTHR30283">
    <property type="entry name" value="PEROXIDE STRESS RESPONSE PROTEIN YAAA"/>
    <property type="match status" value="1"/>
</dbReference>
<dbReference type="RefSeq" id="WP_322409490.1">
    <property type="nucleotide sequence ID" value="NZ_CP139779.1"/>
</dbReference>
<gene>
    <name evidence="1" type="primary">yaaA</name>
    <name evidence="1" type="ORF">T9R20_11740</name>
</gene>
<sequence>MLILLPPSETKQRGGHRRVLDLGSLALPSLRPQREEALRALIALSDDPGRAARVLKLGPRQRDEIAVNAALRTGPTLPAADRYTGVLFDALDAPSLDAAARRWLKAHVLIHSAPFGPVGALDLLPDYRLGAGVRLPGLATARRHWADAVTAALAEAAPPVILDLRSHAYVALGPVPASVPVVSLRVVTDAPGGAVRALNHFNKHAKGELVRRLATERPRIRSVAGFRQWADAAGVRLTGEVDAAELDLVV</sequence>
<dbReference type="Proteomes" id="UP001324533">
    <property type="component" value="Chromosome"/>
</dbReference>
<keyword evidence="2" id="KW-1185">Reference proteome</keyword>
<accession>A0ABZ0V6Y0</accession>
<name>A0ABZ0V6Y0_9MICO</name>
<protein>
    <submittedName>
        <fullName evidence="1">Peroxide stress protein YaaA</fullName>
    </submittedName>
</protein>
<evidence type="ECO:0000313" key="1">
    <source>
        <dbReference type="EMBL" id="WQB69371.1"/>
    </source>
</evidence>
<proteinExistence type="predicted"/>
<dbReference type="InterPro" id="IPR005583">
    <property type="entry name" value="YaaA"/>
</dbReference>
<reference evidence="1 2" key="1">
    <citation type="submission" date="2023-06" db="EMBL/GenBank/DDBJ databases">
        <title>Rock-solubilizing bacteria, Microbacterium invictum, promotes re-establishment of vegetation in rocky wasteland by accelerating rock bio-weathering and reshaping soil bacterial community.</title>
        <authorList>
            <person name="Liu C."/>
        </authorList>
    </citation>
    <scope>NUCLEOTIDE SEQUENCE [LARGE SCALE GENOMIC DNA]</scope>
    <source>
        <strain evidence="1 2">X-18</strain>
    </source>
</reference>
<dbReference type="Pfam" id="PF03883">
    <property type="entry name" value="H2O2_YaaD"/>
    <property type="match status" value="1"/>
</dbReference>
<dbReference type="EMBL" id="CP139779">
    <property type="protein sequence ID" value="WQB69371.1"/>
    <property type="molecule type" value="Genomic_DNA"/>
</dbReference>
<organism evidence="1 2">
    <name type="scientific">Microbacterium invictum</name>
    <dbReference type="NCBI Taxonomy" id="515415"/>
    <lineage>
        <taxon>Bacteria</taxon>
        <taxon>Bacillati</taxon>
        <taxon>Actinomycetota</taxon>
        <taxon>Actinomycetes</taxon>
        <taxon>Micrococcales</taxon>
        <taxon>Microbacteriaceae</taxon>
        <taxon>Microbacterium</taxon>
    </lineage>
</organism>
<evidence type="ECO:0000313" key="2">
    <source>
        <dbReference type="Proteomes" id="UP001324533"/>
    </source>
</evidence>